<gene>
    <name evidence="2" type="ORF">Aca07nite_57410</name>
</gene>
<evidence type="ECO:0000256" key="1">
    <source>
        <dbReference type="SAM" id="MobiDB-lite"/>
    </source>
</evidence>
<dbReference type="RefSeq" id="WP_204298649.1">
    <property type="nucleotide sequence ID" value="NZ_BAAAGQ010000016.1"/>
</dbReference>
<dbReference type="EMBL" id="BOMF01000105">
    <property type="protein sequence ID" value="GID48466.1"/>
    <property type="molecule type" value="Genomic_DNA"/>
</dbReference>
<evidence type="ECO:0000313" key="2">
    <source>
        <dbReference type="EMBL" id="GID48466.1"/>
    </source>
</evidence>
<reference evidence="2" key="1">
    <citation type="submission" date="2021-01" db="EMBL/GenBank/DDBJ databases">
        <title>Whole genome shotgun sequence of Actinoplanes capillaceus NBRC 16408.</title>
        <authorList>
            <person name="Komaki H."/>
            <person name="Tamura T."/>
        </authorList>
    </citation>
    <scope>NUCLEOTIDE SEQUENCE [LARGE SCALE GENOMIC DNA]</scope>
    <source>
        <strain evidence="2">NBRC 16408</strain>
    </source>
</reference>
<protein>
    <submittedName>
        <fullName evidence="2">Uncharacterized protein</fullName>
    </submittedName>
</protein>
<feature type="region of interest" description="Disordered" evidence="1">
    <location>
        <begin position="1"/>
        <end position="40"/>
    </location>
</feature>
<proteinExistence type="predicted"/>
<comment type="caution">
    <text evidence="2">The sequence shown here is derived from an EMBL/GenBank/DDBJ whole genome shotgun (WGS) entry which is preliminary data.</text>
</comment>
<sequence>MPRDPDYSATEIGYHRNTPDETGSGSRKARKSRTASGRKQAAITDIRIHHIETVPMTAAQYARAVEALAVLIARYEREHPDLTA</sequence>
<accession>A0ABQ3WQA2</accession>
<name>A0ABQ3WQA2_9ACTN</name>
<organism evidence="2">
    <name type="scientific">Actinoplanes campanulatus</name>
    <dbReference type="NCBI Taxonomy" id="113559"/>
    <lineage>
        <taxon>Bacteria</taxon>
        <taxon>Bacillati</taxon>
        <taxon>Actinomycetota</taxon>
        <taxon>Actinomycetes</taxon>
        <taxon>Micromonosporales</taxon>
        <taxon>Micromonosporaceae</taxon>
        <taxon>Actinoplanes</taxon>
    </lineage>
</organism>